<dbReference type="InterPro" id="IPR036291">
    <property type="entry name" value="NAD(P)-bd_dom_sf"/>
</dbReference>
<dbReference type="CDD" id="cd05233">
    <property type="entry name" value="SDR_c"/>
    <property type="match status" value="1"/>
</dbReference>
<protein>
    <submittedName>
        <fullName evidence="2">Levodione reductase</fullName>
        <ecNumber evidence="2">1.1.1.-</ecNumber>
    </submittedName>
</protein>
<dbReference type="PRINTS" id="PR00081">
    <property type="entry name" value="GDHRDH"/>
</dbReference>
<dbReference type="PANTHER" id="PTHR42760:SF122">
    <property type="entry name" value="NAD(P)-BINDING PROTEIN"/>
    <property type="match status" value="1"/>
</dbReference>
<dbReference type="PANTHER" id="PTHR42760">
    <property type="entry name" value="SHORT-CHAIN DEHYDROGENASES/REDUCTASES FAMILY MEMBER"/>
    <property type="match status" value="1"/>
</dbReference>
<dbReference type="EMBL" id="UFQB01000007">
    <property type="protein sequence ID" value="SSW65775.1"/>
    <property type="molecule type" value="Genomic_DNA"/>
</dbReference>
<dbReference type="OrthoDB" id="9178657at2"/>
<evidence type="ECO:0000313" key="3">
    <source>
        <dbReference type="Proteomes" id="UP000289184"/>
    </source>
</evidence>
<dbReference type="InterPro" id="IPR002347">
    <property type="entry name" value="SDR_fam"/>
</dbReference>
<dbReference type="FunFam" id="3.40.50.720:FF:000084">
    <property type="entry name" value="Short-chain dehydrogenase reductase"/>
    <property type="match status" value="1"/>
</dbReference>
<comment type="similarity">
    <text evidence="1">Belongs to the short-chain dehydrogenases/reductases (SDR) family.</text>
</comment>
<dbReference type="InterPro" id="IPR020904">
    <property type="entry name" value="Sc_DH/Rdtase_CS"/>
</dbReference>
<dbReference type="NCBIfam" id="NF005559">
    <property type="entry name" value="PRK07231.1"/>
    <property type="match status" value="1"/>
</dbReference>
<keyword evidence="3" id="KW-1185">Reference proteome</keyword>
<evidence type="ECO:0000313" key="2">
    <source>
        <dbReference type="EMBL" id="SSW65775.1"/>
    </source>
</evidence>
<dbReference type="GO" id="GO:0006633">
    <property type="term" value="P:fatty acid biosynthetic process"/>
    <property type="evidence" value="ECO:0007669"/>
    <property type="project" value="TreeGrafter"/>
</dbReference>
<keyword evidence="2" id="KW-0560">Oxidoreductase</keyword>
<gene>
    <name evidence="2" type="primary">lvr_2</name>
    <name evidence="2" type="ORF">AGI3411_02233</name>
</gene>
<dbReference type="PRINTS" id="PR00080">
    <property type="entry name" value="SDRFAMILY"/>
</dbReference>
<dbReference type="Pfam" id="PF13561">
    <property type="entry name" value="adh_short_C2"/>
    <property type="match status" value="1"/>
</dbReference>
<dbReference type="RefSeq" id="WP_129527447.1">
    <property type="nucleotide sequence ID" value="NZ_UFQB01000007.1"/>
</dbReference>
<dbReference type="AlphaFoldDB" id="A0A446CD51"/>
<evidence type="ECO:0000256" key="1">
    <source>
        <dbReference type="ARBA" id="ARBA00006484"/>
    </source>
</evidence>
<dbReference type="EC" id="1.1.1.-" evidence="2"/>
<sequence length="269" mass="28839">MSMEIQAAGRSLEGRVAIVTGAGSRADGIGNGRAAAILLARDGARVALIDAVEEWAEVTRRMIEDEGGEALILPCDVSVDAQCAQAVREVRQRWGRLDILVNNVGVGGPAGNAVDLDLEEWDRALRINVTSMVLMARHCIPAMREQGRGAIVNVASVAGLMGGHPSLLYPTSKGAVVNMTRAMAAHHGEEGIRVNCVAPGMVHTPMVYARGMSDEKREIRRKRSLLRTEGNGWDVGHAIRYLASDEARWMTGVVLPVDAGTTAGRHSYQ</sequence>
<reference evidence="2 3" key="1">
    <citation type="submission" date="2018-07" db="EMBL/GenBank/DDBJ databases">
        <authorList>
            <person name="Peeters C."/>
        </authorList>
    </citation>
    <scope>NUCLEOTIDE SEQUENCE [LARGE SCALE GENOMIC DNA]</scope>
    <source>
        <strain evidence="2 3">LMG 3411</strain>
    </source>
</reference>
<dbReference type="Gene3D" id="3.40.50.720">
    <property type="entry name" value="NAD(P)-binding Rossmann-like Domain"/>
    <property type="match status" value="1"/>
</dbReference>
<accession>A0A446CD51</accession>
<dbReference type="PROSITE" id="PS00061">
    <property type="entry name" value="ADH_SHORT"/>
    <property type="match status" value="1"/>
</dbReference>
<organism evidence="2 3">
    <name type="scientific">Achromobacter agilis</name>
    <dbReference type="NCBI Taxonomy" id="1353888"/>
    <lineage>
        <taxon>Bacteria</taxon>
        <taxon>Pseudomonadati</taxon>
        <taxon>Pseudomonadota</taxon>
        <taxon>Betaproteobacteria</taxon>
        <taxon>Burkholderiales</taxon>
        <taxon>Alcaligenaceae</taxon>
        <taxon>Achromobacter</taxon>
    </lineage>
</organism>
<dbReference type="GO" id="GO:0016616">
    <property type="term" value="F:oxidoreductase activity, acting on the CH-OH group of donors, NAD or NADP as acceptor"/>
    <property type="evidence" value="ECO:0007669"/>
    <property type="project" value="TreeGrafter"/>
</dbReference>
<dbReference type="SUPFAM" id="SSF51735">
    <property type="entry name" value="NAD(P)-binding Rossmann-fold domains"/>
    <property type="match status" value="1"/>
</dbReference>
<proteinExistence type="inferred from homology"/>
<dbReference type="Proteomes" id="UP000289184">
    <property type="component" value="Unassembled WGS sequence"/>
</dbReference>
<dbReference type="GO" id="GO:0048038">
    <property type="term" value="F:quinone binding"/>
    <property type="evidence" value="ECO:0007669"/>
    <property type="project" value="TreeGrafter"/>
</dbReference>
<name>A0A446CD51_9BURK</name>